<keyword evidence="3" id="KW-1185">Reference proteome</keyword>
<evidence type="ECO:0000256" key="1">
    <source>
        <dbReference type="SAM" id="MobiDB-lite"/>
    </source>
</evidence>
<feature type="compositionally biased region" description="Polar residues" evidence="1">
    <location>
        <begin position="351"/>
        <end position="362"/>
    </location>
</feature>
<name>A0A8H7WJ08_9HELO</name>
<sequence length="553" mass="61088">MPHDVDSLLSVIQTLRRELDFFKNHHKCCSIALPASPPVDDETEPSAELQIIPFLAQSVEVSKPRDTIPRWRQIANKILTQVTPEQWNERREYFGLHNEATWLTTAIFGAPVQGSGRQAESQFGAGIMISAQAYATVTKATQKSADMFRQIHSFMELVLVSLCAVLEFLNYPVDEINETMRICLSDSDDINLKRLRHGAIWVSRTIVDMYKAGIGDKGSEFFFIYGVSTSKYSVLADNIVSGPHFVHSLLKLKDSRDGPQPEAQTFTPLCIPAYIKVLVGDAIPLSQICLALGYGEQYVTESITQLCEKYRKLALGNGSDSLTVPLLVSKKRKRSSNESASAERRQRSSNDRTSVAEGTTVNRQNLQVNRTVSLRIQQFQPSLDCGSEVTYGPEDNGVLLSDAVSRVVAPSCREADSQCPWPEGIGREPSSSNATNACGGLTYFAGSAHTEERHPLSQESEAEIQEDSGANSDPRSDAERLEAENNIWAGDLPVRNMGWENMFDAPEVGSLGWEDIPLEVGDSLGWESMFKSPDVSSMGWEPMVPSREVDDTG</sequence>
<gene>
    <name evidence="2" type="ORF">IFR04_000997</name>
</gene>
<organism evidence="2 3">
    <name type="scientific">Cadophora malorum</name>
    <dbReference type="NCBI Taxonomy" id="108018"/>
    <lineage>
        <taxon>Eukaryota</taxon>
        <taxon>Fungi</taxon>
        <taxon>Dikarya</taxon>
        <taxon>Ascomycota</taxon>
        <taxon>Pezizomycotina</taxon>
        <taxon>Leotiomycetes</taxon>
        <taxon>Helotiales</taxon>
        <taxon>Ploettnerulaceae</taxon>
        <taxon>Cadophora</taxon>
    </lineage>
</organism>
<protein>
    <submittedName>
        <fullName evidence="2">Uncharacterized protein</fullName>
    </submittedName>
</protein>
<dbReference type="AlphaFoldDB" id="A0A8H7WJ08"/>
<reference evidence="2" key="1">
    <citation type="submission" date="2021-02" db="EMBL/GenBank/DDBJ databases">
        <title>Genome sequence Cadophora malorum strain M34.</title>
        <authorList>
            <person name="Stefanovic E."/>
            <person name="Vu D."/>
            <person name="Scully C."/>
            <person name="Dijksterhuis J."/>
            <person name="Roader J."/>
            <person name="Houbraken J."/>
        </authorList>
    </citation>
    <scope>NUCLEOTIDE SEQUENCE</scope>
    <source>
        <strain evidence="2">M34</strain>
    </source>
</reference>
<feature type="compositionally biased region" description="Basic and acidic residues" evidence="1">
    <location>
        <begin position="341"/>
        <end position="350"/>
    </location>
</feature>
<feature type="region of interest" description="Disordered" evidence="1">
    <location>
        <begin position="450"/>
        <end position="479"/>
    </location>
</feature>
<feature type="region of interest" description="Disordered" evidence="1">
    <location>
        <begin position="326"/>
        <end position="362"/>
    </location>
</feature>
<comment type="caution">
    <text evidence="2">The sequence shown here is derived from an EMBL/GenBank/DDBJ whole genome shotgun (WGS) entry which is preliminary data.</text>
</comment>
<accession>A0A8H7WJ08</accession>
<dbReference type="OrthoDB" id="3561219at2759"/>
<proteinExistence type="predicted"/>
<feature type="region of interest" description="Disordered" evidence="1">
    <location>
        <begin position="532"/>
        <end position="553"/>
    </location>
</feature>
<evidence type="ECO:0000313" key="2">
    <source>
        <dbReference type="EMBL" id="KAG4425790.1"/>
    </source>
</evidence>
<dbReference type="Proteomes" id="UP000664132">
    <property type="component" value="Unassembled WGS sequence"/>
</dbReference>
<evidence type="ECO:0000313" key="3">
    <source>
        <dbReference type="Proteomes" id="UP000664132"/>
    </source>
</evidence>
<dbReference type="EMBL" id="JAFJYH010000007">
    <property type="protein sequence ID" value="KAG4425790.1"/>
    <property type="molecule type" value="Genomic_DNA"/>
</dbReference>